<protein>
    <submittedName>
        <fullName evidence="1">Uncharacterized protein</fullName>
    </submittedName>
</protein>
<gene>
    <name evidence="1" type="ORF">LPJ66_004984</name>
</gene>
<comment type="caution">
    <text evidence="1">The sequence shown here is derived from an EMBL/GenBank/DDBJ whole genome shotgun (WGS) entry which is preliminary data.</text>
</comment>
<evidence type="ECO:0000313" key="1">
    <source>
        <dbReference type="EMBL" id="KAJ1894775.1"/>
    </source>
</evidence>
<dbReference type="EMBL" id="JANBPG010000649">
    <property type="protein sequence ID" value="KAJ1894775.1"/>
    <property type="molecule type" value="Genomic_DNA"/>
</dbReference>
<keyword evidence="2" id="KW-1185">Reference proteome</keyword>
<proteinExistence type="predicted"/>
<reference evidence="1" key="1">
    <citation type="submission" date="2022-07" db="EMBL/GenBank/DDBJ databases">
        <title>Phylogenomic reconstructions and comparative analyses of Kickxellomycotina fungi.</title>
        <authorList>
            <person name="Reynolds N.K."/>
            <person name="Stajich J.E."/>
            <person name="Barry K."/>
            <person name="Grigoriev I.V."/>
            <person name="Crous P."/>
            <person name="Smith M.E."/>
        </authorList>
    </citation>
    <scope>NUCLEOTIDE SEQUENCE</scope>
    <source>
        <strain evidence="1">Benny 63K</strain>
    </source>
</reference>
<organism evidence="1 2">
    <name type="scientific">Kickxella alabastrina</name>
    <dbReference type="NCBI Taxonomy" id="61397"/>
    <lineage>
        <taxon>Eukaryota</taxon>
        <taxon>Fungi</taxon>
        <taxon>Fungi incertae sedis</taxon>
        <taxon>Zoopagomycota</taxon>
        <taxon>Kickxellomycotina</taxon>
        <taxon>Kickxellomycetes</taxon>
        <taxon>Kickxellales</taxon>
        <taxon>Kickxellaceae</taxon>
        <taxon>Kickxella</taxon>
    </lineage>
</organism>
<accession>A0ACC1IG07</accession>
<evidence type="ECO:0000313" key="2">
    <source>
        <dbReference type="Proteomes" id="UP001150581"/>
    </source>
</evidence>
<dbReference type="Proteomes" id="UP001150581">
    <property type="component" value="Unassembled WGS sequence"/>
</dbReference>
<name>A0ACC1IG07_9FUNG</name>
<sequence length="931" mass="101240">MTDAPNTSSNTKRSKQPQPQPQPQQNKLRFSVFHIPSDILAGLRLPSQLNNNKVYSSKTTDDRKEQAEPLRAQYSTPTMDYGDHSSHMVRSFAAARLAKPTCHTCGGVEFETTEEQRSHFKSSAHQVNMARKMAWRKAHADVEVEANEYPWEPVVVEGVLAAGDADELEGTRLSGNSDESNEESAWSESDVSVVGGDDDSDNGNVVDSFVGSEPGSAERAAAGGLSVVDAFGSRGRATMDAEALAQELEAQQKSGLRGNSLVGGDGAAAAGDSDDSDSDGGKRPGGKDSRHTAPYLWFAPAAETSSDADSGSKVQAQAQTRMTTAYGIQRRILVPKGQHGVHIDGDQVLRDLVQMQLPAAPAKKTQLELKGSGPKVSENSSVWVLLAINGGFFAGAVYDNRTGAVVAHKTIQRYTTRRKQGGSQARQDNAMGKAANSAGAQIRRHNEQKLQDEVQELMALWRPLLHDSTRVFVRVPRTQHRGFFGPAGDAAAQAMQWSDPRIRSVPVAMGRPSLSELNRVYKEITTVRVRSVASAIFDTAAKPAPAAPLQPSGGVSAADAAAIAAAMVGESSGEESDHTLEPEPRPDLLAFLFHVAKLILDEVQGDQQIIDYLNANMVQLLDALSDPAIGLRYLGDTGSVQAHRTPTLLHLAALQGRVALVPYLMDHGEDPTVTNGHPPLFAGGMTAYEVARDRPTRDAFRVYRFEHADDKGNAVEWERSRVPDEPLSREKQEENEAKARERKRKERERRKNKDKEKKERKAKAKSQAEADDEQVLDQALQDKQQKAQEDSKTASWKDGLRTMSESELRVRMLSMAYASAGSWGASGAPSTLPRMVGGGARSNPTAAAESTPQRPLSPASQRARDRELRLQAIERRQQQQGQQQNRGGAVNVAAGGCTHCGKLLHGLTPFEQFDWKCCSLKCLQEHRIQFG</sequence>